<sequence length="37" mass="4615">MRITFFVVTTRRTRFTFLRAAWRLRTTFFWATQGEQD</sequence>
<organism evidence="1 2">
    <name type="scientific">Sphingopyxis italica</name>
    <dbReference type="NCBI Taxonomy" id="1129133"/>
    <lineage>
        <taxon>Bacteria</taxon>
        <taxon>Pseudomonadati</taxon>
        <taxon>Pseudomonadota</taxon>
        <taxon>Alphaproteobacteria</taxon>
        <taxon>Sphingomonadales</taxon>
        <taxon>Sphingomonadaceae</taxon>
        <taxon>Sphingopyxis</taxon>
    </lineage>
</organism>
<dbReference type="EMBL" id="JAATIT010000003">
    <property type="protein sequence ID" value="NJB90231.1"/>
    <property type="molecule type" value="Genomic_DNA"/>
</dbReference>
<evidence type="ECO:0000313" key="2">
    <source>
        <dbReference type="Proteomes" id="UP000535078"/>
    </source>
</evidence>
<keyword evidence="2" id="KW-1185">Reference proteome</keyword>
<gene>
    <name evidence="1" type="ORF">GGR90_002425</name>
</gene>
<reference evidence="1 2" key="1">
    <citation type="submission" date="2020-03" db="EMBL/GenBank/DDBJ databases">
        <title>Genomic Encyclopedia of Type Strains, Phase IV (KMG-IV): sequencing the most valuable type-strain genomes for metagenomic binning, comparative biology and taxonomic classification.</title>
        <authorList>
            <person name="Goeker M."/>
        </authorList>
    </citation>
    <scope>NUCLEOTIDE SEQUENCE [LARGE SCALE GENOMIC DNA]</scope>
    <source>
        <strain evidence="1 2">DSM 25229</strain>
    </source>
</reference>
<accession>A0A7X5XU33</accession>
<evidence type="ECO:0000313" key="1">
    <source>
        <dbReference type="EMBL" id="NJB90231.1"/>
    </source>
</evidence>
<name>A0A7X5XU33_9SPHN</name>
<comment type="caution">
    <text evidence="1">The sequence shown here is derived from an EMBL/GenBank/DDBJ whole genome shotgun (WGS) entry which is preliminary data.</text>
</comment>
<proteinExistence type="predicted"/>
<protein>
    <submittedName>
        <fullName evidence="1">Uncharacterized protein</fullName>
    </submittedName>
</protein>
<dbReference type="Proteomes" id="UP000535078">
    <property type="component" value="Unassembled WGS sequence"/>
</dbReference>
<dbReference type="AlphaFoldDB" id="A0A7X5XU33"/>